<evidence type="ECO:0000256" key="4">
    <source>
        <dbReference type="ARBA" id="ARBA00022837"/>
    </source>
</evidence>
<evidence type="ECO:0000256" key="6">
    <source>
        <dbReference type="ARBA" id="ARBA00023136"/>
    </source>
</evidence>
<feature type="domain" description="Cadherin" evidence="8">
    <location>
        <begin position="16"/>
        <end position="128"/>
    </location>
</feature>
<evidence type="ECO:0000259" key="8">
    <source>
        <dbReference type="PROSITE" id="PS50268"/>
    </source>
</evidence>
<keyword evidence="3" id="KW-0677">Repeat</keyword>
<evidence type="ECO:0000256" key="3">
    <source>
        <dbReference type="ARBA" id="ARBA00022737"/>
    </source>
</evidence>
<feature type="domain" description="Cadherin" evidence="8">
    <location>
        <begin position="150"/>
        <end position="254"/>
    </location>
</feature>
<keyword evidence="4 7" id="KW-0106">Calcium</keyword>
<evidence type="ECO:0000256" key="1">
    <source>
        <dbReference type="ARBA" id="ARBA00004370"/>
    </source>
</evidence>
<dbReference type="GO" id="GO:0008013">
    <property type="term" value="F:beta-catenin binding"/>
    <property type="evidence" value="ECO:0007669"/>
    <property type="project" value="TreeGrafter"/>
</dbReference>
<dbReference type="EnsemblMetazoa" id="MESCA007305-RA">
    <property type="protein sequence ID" value="MESCA007305-PA"/>
    <property type="gene ID" value="MESCA007305"/>
</dbReference>
<dbReference type="InterPro" id="IPR002126">
    <property type="entry name" value="Cadherin-like_dom"/>
</dbReference>
<dbReference type="InterPro" id="IPR039808">
    <property type="entry name" value="Cadherin"/>
</dbReference>
<evidence type="ECO:0000256" key="7">
    <source>
        <dbReference type="PROSITE-ProRule" id="PRU00043"/>
    </source>
</evidence>
<dbReference type="GO" id="GO:0005509">
    <property type="term" value="F:calcium ion binding"/>
    <property type="evidence" value="ECO:0007669"/>
    <property type="project" value="UniProtKB-UniRule"/>
</dbReference>
<name>T1GU95_MEGSC</name>
<dbReference type="GO" id="GO:0045296">
    <property type="term" value="F:cadherin binding"/>
    <property type="evidence" value="ECO:0007669"/>
    <property type="project" value="TreeGrafter"/>
</dbReference>
<keyword evidence="5" id="KW-1133">Transmembrane helix</keyword>
<dbReference type="FunFam" id="2.60.40.60:FF:000266">
    <property type="entry name" value="Cadherin 23"/>
    <property type="match status" value="1"/>
</dbReference>
<dbReference type="EMBL" id="CAQQ02015868">
    <property type="status" value="NOT_ANNOTATED_CDS"/>
    <property type="molecule type" value="Genomic_DNA"/>
</dbReference>
<dbReference type="OMA" id="NVECRIQ"/>
<comment type="subcellular location">
    <subcellularLocation>
        <location evidence="1">Membrane</location>
    </subcellularLocation>
</comment>
<dbReference type="EMBL" id="CAQQ02015867">
    <property type="status" value="NOT_ANNOTATED_CDS"/>
    <property type="molecule type" value="Genomic_DNA"/>
</dbReference>
<reference evidence="10" key="1">
    <citation type="submission" date="2013-02" db="EMBL/GenBank/DDBJ databases">
        <authorList>
            <person name="Hughes D."/>
        </authorList>
    </citation>
    <scope>NUCLEOTIDE SEQUENCE</scope>
    <source>
        <strain>Durham</strain>
        <strain evidence="10">NC isolate 2 -- Noor lab</strain>
    </source>
</reference>
<dbReference type="PANTHER" id="PTHR24027:SF438">
    <property type="entry name" value="CADHERIN 23"/>
    <property type="match status" value="1"/>
</dbReference>
<dbReference type="PANTHER" id="PTHR24027">
    <property type="entry name" value="CADHERIN-23"/>
    <property type="match status" value="1"/>
</dbReference>
<dbReference type="GO" id="GO:0007156">
    <property type="term" value="P:homophilic cell adhesion via plasma membrane adhesion molecules"/>
    <property type="evidence" value="ECO:0007669"/>
    <property type="project" value="InterPro"/>
</dbReference>
<dbReference type="PROSITE" id="PS00232">
    <property type="entry name" value="CADHERIN_1"/>
    <property type="match status" value="2"/>
</dbReference>
<dbReference type="Pfam" id="PF00028">
    <property type="entry name" value="Cadherin"/>
    <property type="match status" value="2"/>
</dbReference>
<keyword evidence="10" id="KW-1185">Reference proteome</keyword>
<dbReference type="PRINTS" id="PR00205">
    <property type="entry name" value="CADHERIN"/>
</dbReference>
<keyword evidence="6" id="KW-0472">Membrane</keyword>
<dbReference type="Proteomes" id="UP000015102">
    <property type="component" value="Unassembled WGS sequence"/>
</dbReference>
<dbReference type="CDD" id="cd11304">
    <property type="entry name" value="Cadherin_repeat"/>
    <property type="match status" value="3"/>
</dbReference>
<dbReference type="GO" id="GO:0009653">
    <property type="term" value="P:anatomical structure morphogenesis"/>
    <property type="evidence" value="ECO:0007669"/>
    <property type="project" value="UniProtKB-ARBA"/>
</dbReference>
<dbReference type="GO" id="GO:0016477">
    <property type="term" value="P:cell migration"/>
    <property type="evidence" value="ECO:0007669"/>
    <property type="project" value="TreeGrafter"/>
</dbReference>
<dbReference type="PROSITE" id="PS50268">
    <property type="entry name" value="CADHERIN_2"/>
    <property type="match status" value="2"/>
</dbReference>
<dbReference type="FunFam" id="2.60.40.60:FF:000020">
    <property type="entry name" value="Dachsous cadherin-related 1b"/>
    <property type="match status" value="1"/>
</dbReference>
<dbReference type="GO" id="GO:0016342">
    <property type="term" value="C:catenin complex"/>
    <property type="evidence" value="ECO:0007669"/>
    <property type="project" value="TreeGrafter"/>
</dbReference>
<dbReference type="SMART" id="SM00112">
    <property type="entry name" value="CA"/>
    <property type="match status" value="2"/>
</dbReference>
<proteinExistence type="predicted"/>
<organism evidence="9 10">
    <name type="scientific">Megaselia scalaris</name>
    <name type="common">Humpbacked fly</name>
    <name type="synonym">Phora scalaris</name>
    <dbReference type="NCBI Taxonomy" id="36166"/>
    <lineage>
        <taxon>Eukaryota</taxon>
        <taxon>Metazoa</taxon>
        <taxon>Ecdysozoa</taxon>
        <taxon>Arthropoda</taxon>
        <taxon>Hexapoda</taxon>
        <taxon>Insecta</taxon>
        <taxon>Pterygota</taxon>
        <taxon>Neoptera</taxon>
        <taxon>Endopterygota</taxon>
        <taxon>Diptera</taxon>
        <taxon>Brachycera</taxon>
        <taxon>Muscomorpha</taxon>
        <taxon>Platypezoidea</taxon>
        <taxon>Phoridae</taxon>
        <taxon>Megaseliini</taxon>
        <taxon>Megaselia</taxon>
    </lineage>
</organism>
<keyword evidence="2" id="KW-0812">Transmembrane</keyword>
<dbReference type="HOGENOM" id="CLU_792961_0_0_1"/>
<dbReference type="SUPFAM" id="SSF49313">
    <property type="entry name" value="Cadherin-like"/>
    <property type="match status" value="3"/>
</dbReference>
<evidence type="ECO:0000313" key="9">
    <source>
        <dbReference type="EnsemblMetazoa" id="MESCA007305-PA"/>
    </source>
</evidence>
<sequence length="372" mass="42234">VEVEILDLNDNAPEFEVEFYNISIVENLPSGFSVLQVNAIDRDQGENAEFYYNLAEEDPAGAFLIDSRTGWITVRDHTMLDRESRSSISMIVKAVERITPYDKDRAKDSGKVQVEITLLDSNDNTPQFENGNLYEFKVNVNSVVGTMVGKRTWYSFDLQEGEYFDQSLDQLEAFDEDYGQNANITYEIKDGENVPFKISPKSGVLKANGNLDRETKSQYEFVVIATDNGQTKRLSGSVEVEVNVLDVNDNAPEFIGYDDLQIKAEETNERLDMVGRKMLTDENLNKIETIKKLPVYKAYLDRSTIPGTFVRQITAIDKDYAGNGNGLVMYSLLHHKLPHSFEIDSRDDFVKPIAIQKCNFNVECRIQECAEC</sequence>
<accession>T1GU95</accession>
<dbReference type="EMBL" id="CAQQ02015866">
    <property type="status" value="NOT_ANNOTATED_CDS"/>
    <property type="molecule type" value="Genomic_DNA"/>
</dbReference>
<evidence type="ECO:0000313" key="10">
    <source>
        <dbReference type="Proteomes" id="UP000015102"/>
    </source>
</evidence>
<dbReference type="AlphaFoldDB" id="T1GU95"/>
<dbReference type="Gene3D" id="2.60.40.60">
    <property type="entry name" value="Cadherins"/>
    <property type="match status" value="3"/>
</dbReference>
<protein>
    <recommendedName>
        <fullName evidence="8">Cadherin domain-containing protein</fullName>
    </recommendedName>
</protein>
<dbReference type="STRING" id="36166.T1GU95"/>
<evidence type="ECO:0000256" key="2">
    <source>
        <dbReference type="ARBA" id="ARBA00022692"/>
    </source>
</evidence>
<dbReference type="EMBL" id="CAQQ02015865">
    <property type="status" value="NOT_ANNOTATED_CDS"/>
    <property type="molecule type" value="Genomic_DNA"/>
</dbReference>
<evidence type="ECO:0000256" key="5">
    <source>
        <dbReference type="ARBA" id="ARBA00022989"/>
    </source>
</evidence>
<dbReference type="InterPro" id="IPR015919">
    <property type="entry name" value="Cadherin-like_sf"/>
</dbReference>
<dbReference type="InterPro" id="IPR020894">
    <property type="entry name" value="Cadherin_CS"/>
</dbReference>
<reference evidence="9" key="2">
    <citation type="submission" date="2015-06" db="UniProtKB">
        <authorList>
            <consortium name="EnsemblMetazoa"/>
        </authorList>
    </citation>
    <scope>IDENTIFICATION</scope>
</reference>
<dbReference type="GO" id="GO:0060429">
    <property type="term" value="P:epithelium development"/>
    <property type="evidence" value="ECO:0007669"/>
    <property type="project" value="UniProtKB-ARBA"/>
</dbReference>